<dbReference type="Proteomes" id="UP000179003">
    <property type="component" value="Unassembled WGS sequence"/>
</dbReference>
<dbReference type="Pfam" id="PF05635">
    <property type="entry name" value="23S_rRNA_IVP"/>
    <property type="match status" value="1"/>
</dbReference>
<proteinExistence type="predicted"/>
<reference evidence="1 2" key="1">
    <citation type="journal article" date="2016" name="Nat. Commun.">
        <title>Thousands of microbial genomes shed light on interconnected biogeochemical processes in an aquifer system.</title>
        <authorList>
            <person name="Anantharaman K."/>
            <person name="Brown C.T."/>
            <person name="Hug L.A."/>
            <person name="Sharon I."/>
            <person name="Castelle C.J."/>
            <person name="Probst A.J."/>
            <person name="Thomas B.C."/>
            <person name="Singh A."/>
            <person name="Wilkins M.J."/>
            <person name="Karaoz U."/>
            <person name="Brodie E.L."/>
            <person name="Williams K.H."/>
            <person name="Hubbard S.S."/>
            <person name="Banfield J.F."/>
        </authorList>
    </citation>
    <scope>NUCLEOTIDE SEQUENCE [LARGE SCALE GENOMIC DNA]</scope>
</reference>
<name>A0A1F5EIH7_9BACT</name>
<accession>A0A1F5EIH7</accession>
<protein>
    <recommendedName>
        <fullName evidence="3">Four helix bundle protein</fullName>
    </recommendedName>
</protein>
<dbReference type="NCBIfam" id="TIGR02436">
    <property type="entry name" value="four helix bundle protein"/>
    <property type="match status" value="1"/>
</dbReference>
<dbReference type="PANTHER" id="PTHR38471:SF2">
    <property type="entry name" value="FOUR HELIX BUNDLE PROTEIN"/>
    <property type="match status" value="1"/>
</dbReference>
<dbReference type="CDD" id="cd16377">
    <property type="entry name" value="23S_rRNA_IVP_like"/>
    <property type="match status" value="1"/>
</dbReference>
<dbReference type="EMBL" id="MFAE01000008">
    <property type="protein sequence ID" value="OGD67191.1"/>
    <property type="molecule type" value="Genomic_DNA"/>
</dbReference>
<evidence type="ECO:0000313" key="2">
    <source>
        <dbReference type="Proteomes" id="UP000179003"/>
    </source>
</evidence>
<evidence type="ECO:0008006" key="3">
    <source>
        <dbReference type="Google" id="ProtNLM"/>
    </source>
</evidence>
<dbReference type="InterPro" id="IPR012657">
    <property type="entry name" value="23S_rRNA-intervening_sequence"/>
</dbReference>
<dbReference type="Gene3D" id="1.20.1440.60">
    <property type="entry name" value="23S rRNA-intervening sequence"/>
    <property type="match status" value="1"/>
</dbReference>
<dbReference type="STRING" id="1797582.A2442_02180"/>
<dbReference type="SUPFAM" id="SSF158446">
    <property type="entry name" value="IVS-encoded protein-like"/>
    <property type="match status" value="1"/>
</dbReference>
<dbReference type="AlphaFoldDB" id="A0A1F5EIH7"/>
<organism evidence="1 2">
    <name type="scientific">Candidatus Campbellbacteria bacterium RIFOXYC2_FULL_35_25</name>
    <dbReference type="NCBI Taxonomy" id="1797582"/>
    <lineage>
        <taxon>Bacteria</taxon>
        <taxon>Candidatus Campbelliibacteriota</taxon>
    </lineage>
</organism>
<comment type="caution">
    <text evidence="1">The sequence shown here is derived from an EMBL/GenBank/DDBJ whole genome shotgun (WGS) entry which is preliminary data.</text>
</comment>
<evidence type="ECO:0000313" key="1">
    <source>
        <dbReference type="EMBL" id="OGD67191.1"/>
    </source>
</evidence>
<dbReference type="InterPro" id="IPR036583">
    <property type="entry name" value="23S_rRNA_IVS_sf"/>
</dbReference>
<gene>
    <name evidence="1" type="ORF">A2442_02180</name>
</gene>
<dbReference type="PANTHER" id="PTHR38471">
    <property type="entry name" value="FOUR HELIX BUNDLE PROTEIN"/>
    <property type="match status" value="1"/>
</dbReference>
<sequence>MKSYKDLIVWQKSIDLVILIYKLTKKFPKEEMYGLSSQMKRAGVSISSNIAEGSRRGTKKDFRHFLLNSFGSGAELETQIKISKELLLVDEKEFVKIDGILNEVMKMLNKLISGLEDNNK</sequence>